<keyword evidence="3" id="KW-1185">Reference proteome</keyword>
<comment type="caution">
    <text evidence="2">The sequence shown here is derived from an EMBL/GenBank/DDBJ whole genome shotgun (WGS) entry which is preliminary data.</text>
</comment>
<protein>
    <submittedName>
        <fullName evidence="2">GAF domain-containing protein</fullName>
    </submittedName>
</protein>
<dbReference type="RefSeq" id="WP_373972506.1">
    <property type="nucleotide sequence ID" value="NZ_JBHDLJ010000010.1"/>
</dbReference>
<accession>A0ABV4UT39</accession>
<proteinExistence type="predicted"/>
<evidence type="ECO:0000313" key="2">
    <source>
        <dbReference type="EMBL" id="MFB0835328.1"/>
    </source>
</evidence>
<name>A0ABV4UT39_9MICC</name>
<feature type="region of interest" description="Disordered" evidence="1">
    <location>
        <begin position="133"/>
        <end position="163"/>
    </location>
</feature>
<reference evidence="2 3" key="1">
    <citation type="submission" date="2024-09" db="EMBL/GenBank/DDBJ databases">
        <authorList>
            <person name="Salinas-Garcia M.A."/>
            <person name="Prieme A."/>
        </authorList>
    </citation>
    <scope>NUCLEOTIDE SEQUENCE [LARGE SCALE GENOMIC DNA]</scope>
    <source>
        <strain evidence="2 3">DSM 21081</strain>
    </source>
</reference>
<dbReference type="EMBL" id="JBHDLJ010000010">
    <property type="protein sequence ID" value="MFB0835328.1"/>
    <property type="molecule type" value="Genomic_DNA"/>
</dbReference>
<feature type="compositionally biased region" description="Basic and acidic residues" evidence="1">
    <location>
        <begin position="147"/>
        <end position="163"/>
    </location>
</feature>
<gene>
    <name evidence="2" type="ORF">ACETWP_12080</name>
</gene>
<evidence type="ECO:0000313" key="3">
    <source>
        <dbReference type="Proteomes" id="UP001575652"/>
    </source>
</evidence>
<evidence type="ECO:0000256" key="1">
    <source>
        <dbReference type="SAM" id="MobiDB-lite"/>
    </source>
</evidence>
<organism evidence="2 3">
    <name type="scientific">Arthrobacter halodurans</name>
    <dbReference type="NCBI Taxonomy" id="516699"/>
    <lineage>
        <taxon>Bacteria</taxon>
        <taxon>Bacillati</taxon>
        <taxon>Actinomycetota</taxon>
        <taxon>Actinomycetes</taxon>
        <taxon>Micrococcales</taxon>
        <taxon>Micrococcaceae</taxon>
        <taxon>Arthrobacter</taxon>
    </lineage>
</organism>
<sequence length="163" mass="17405">MPPGTGTELALGTRVCGMGGAIEPSPRSLEEALDAVAAAHGERTAARLERFAVVPEGSFAWTRDVDGLYWLGRVRGPWHYDSGGAARDADLVHVRACDWLPEPVAEAEVPAAVRQAFARGGLNFQRVRHPSAAPETASLWEVSRATAADRRDSRPGDDGPRAP</sequence>
<dbReference type="Proteomes" id="UP001575652">
    <property type="component" value="Unassembled WGS sequence"/>
</dbReference>